<dbReference type="Proteomes" id="UP001194746">
    <property type="component" value="Unassembled WGS sequence"/>
</dbReference>
<evidence type="ECO:0000313" key="4">
    <source>
        <dbReference type="Proteomes" id="UP001194746"/>
    </source>
</evidence>
<dbReference type="InterPro" id="IPR004839">
    <property type="entry name" value="Aminotransferase_I/II_large"/>
</dbReference>
<dbReference type="Gene3D" id="3.40.50.300">
    <property type="entry name" value="P-loop containing nucleotide triphosphate hydrolases"/>
    <property type="match status" value="1"/>
</dbReference>
<dbReference type="PANTHER" id="PTHR46434">
    <property type="entry name" value="GENETIC INTERACTOR OF PROHIBITINS 3, MITOCHONDRIAL"/>
    <property type="match status" value="1"/>
</dbReference>
<dbReference type="SUPFAM" id="SSF52540">
    <property type="entry name" value="P-loop containing nucleoside triphosphate hydrolases"/>
    <property type="match status" value="1"/>
</dbReference>
<dbReference type="GO" id="GO:0005739">
    <property type="term" value="C:mitochondrion"/>
    <property type="evidence" value="ECO:0007669"/>
    <property type="project" value="TreeGrafter"/>
</dbReference>
<dbReference type="PRINTS" id="PR00753">
    <property type="entry name" value="ACCSYNTHASE"/>
</dbReference>
<dbReference type="InterPro" id="IPR015424">
    <property type="entry name" value="PyrdxlP-dep_Trfase"/>
</dbReference>
<feature type="region of interest" description="Disordered" evidence="1">
    <location>
        <begin position="107"/>
        <end position="135"/>
    </location>
</feature>
<dbReference type="Pfam" id="PF00155">
    <property type="entry name" value="Aminotran_1_2"/>
    <property type="match status" value="1"/>
</dbReference>
<feature type="compositionally biased region" description="Basic and acidic residues" evidence="1">
    <location>
        <begin position="109"/>
        <end position="135"/>
    </location>
</feature>
<dbReference type="InterPro" id="IPR050896">
    <property type="entry name" value="Mito_lipid_metab_GTPase"/>
</dbReference>
<evidence type="ECO:0000256" key="1">
    <source>
        <dbReference type="SAM" id="MobiDB-lite"/>
    </source>
</evidence>
<dbReference type="Gene3D" id="3.90.1150.10">
    <property type="entry name" value="Aspartate Aminotransferase, domain 1"/>
    <property type="match status" value="1"/>
</dbReference>
<proteinExistence type="predicted"/>
<evidence type="ECO:0000313" key="3">
    <source>
        <dbReference type="EMBL" id="KAF9883480.1"/>
    </source>
</evidence>
<dbReference type="SUPFAM" id="SSF53383">
    <property type="entry name" value="PLP-dependent transferases"/>
    <property type="match status" value="1"/>
</dbReference>
<dbReference type="CDD" id="cd00609">
    <property type="entry name" value="AAT_like"/>
    <property type="match status" value="1"/>
</dbReference>
<dbReference type="EMBL" id="VCAU01000163">
    <property type="protein sequence ID" value="KAF9883480.1"/>
    <property type="molecule type" value="Genomic_DNA"/>
</dbReference>
<feature type="domain" description="Aminotransferase class I/classII large" evidence="2">
    <location>
        <begin position="662"/>
        <end position="983"/>
    </location>
</feature>
<gene>
    <name evidence="3" type="ORF">FE257_003430</name>
</gene>
<accession>A0AAD4GNK5</accession>
<reference evidence="3" key="1">
    <citation type="journal article" date="2019" name="Beilstein J. Org. Chem.">
        <title>Nanangenines: drimane sesquiterpenoids as the dominant metabolite cohort of a novel Australian fungus, Aspergillus nanangensis.</title>
        <authorList>
            <person name="Lacey H.J."/>
            <person name="Gilchrist C.L.M."/>
            <person name="Crombie A."/>
            <person name="Kalaitzis J.A."/>
            <person name="Vuong D."/>
            <person name="Rutledge P.J."/>
            <person name="Turner P."/>
            <person name="Pitt J.I."/>
            <person name="Lacey E."/>
            <person name="Chooi Y.H."/>
            <person name="Piggott A.M."/>
        </authorList>
    </citation>
    <scope>NUCLEOTIDE SEQUENCE</scope>
    <source>
        <strain evidence="3">MST-FP2251</strain>
    </source>
</reference>
<name>A0AAD4GNK5_ASPNN</name>
<protein>
    <recommendedName>
        <fullName evidence="2">Aminotransferase class I/classII large domain-containing protein</fullName>
    </recommendedName>
</protein>
<keyword evidence="4" id="KW-1185">Reference proteome</keyword>
<dbReference type="PANTHER" id="PTHR46434:SF1">
    <property type="entry name" value="GENETIC INTERACTOR OF PROHIBITINS 3, MITOCHONDRIAL"/>
    <property type="match status" value="1"/>
</dbReference>
<organism evidence="3 4">
    <name type="scientific">Aspergillus nanangensis</name>
    <dbReference type="NCBI Taxonomy" id="2582783"/>
    <lineage>
        <taxon>Eukaryota</taxon>
        <taxon>Fungi</taxon>
        <taxon>Dikarya</taxon>
        <taxon>Ascomycota</taxon>
        <taxon>Pezizomycotina</taxon>
        <taxon>Eurotiomycetes</taxon>
        <taxon>Eurotiomycetidae</taxon>
        <taxon>Eurotiales</taxon>
        <taxon>Aspergillaceae</taxon>
        <taxon>Aspergillus</taxon>
        <taxon>Aspergillus subgen. Circumdati</taxon>
    </lineage>
</organism>
<dbReference type="Gene3D" id="3.40.640.10">
    <property type="entry name" value="Type I PLP-dependent aspartate aminotransferase-like (Major domain)"/>
    <property type="match status" value="1"/>
</dbReference>
<dbReference type="InterPro" id="IPR027417">
    <property type="entry name" value="P-loop_NTPase"/>
</dbReference>
<dbReference type="InterPro" id="IPR015422">
    <property type="entry name" value="PyrdxlP-dep_Trfase_small"/>
</dbReference>
<dbReference type="CDD" id="cd01855">
    <property type="entry name" value="YqeH"/>
    <property type="match status" value="1"/>
</dbReference>
<sequence length="993" mass="109929">MSPCLGRMIPRAVRWRQPSSVYRQLGLPKPRWSWSDFSQPSISRSHGSVSTQQQHYLSTNNLTTTKPPQLIGNVLPVCCPGCGAYAQTVEPSEPGYYSKTRKPAGKLLSETREVAGGKEEESGSNIDLEKAGKEADSTIPGVVKDSEQSSVPKPSHGALLENTANAASQYLEKSRSPSQICDRCHDLIHHNQATPAVSPTIDSIRAYLDESPYKHNRIYHVVDAADFPMSLVDNIYEALAVQEQRSRNRRATTEKYRGGRKLPTLSFVITRSDLLGATKEQVDSKMDYVRKVLRETFNKSDEDFRLGNVHMISAHRGWWTKKVKEEIKDHAGGIWVVGKANVGKSSFIEACFPKDSKNLEKIAELVERREAESQIPELQSIPALHSHSLLPPAPREDLYPVLPVVSSLPGTTVSPIRIPFGRGKGEMIDLPGLDRGELTDFVRDKYKRALTMTKRKKPERYTIKPGQSLVIGGGLVRITSVNPDDVVMAACFLPLEAHVTRTDKAIEMQAQQRAYPGEDILSHDAGEVMASAGTFDLKWDVTPSHRPRSIAKAIEDKGARPPPLPYRVMSTDVLIEGCGWVEITVQIRAKPRNSSDSESPGSSCPQIEVFSPNGRHITARRPIECWNFVADKAASDQRKQKHRGRQNIGQMKPSHLNHLLRPLSPIDPDEVIVANGATAIGSMLAFSLAEPSDGILVSRPVYGRFELDYGIEAQVQMVYADTDIEEAFSPSVVEKYEMALADSKANGVTIRAVLVVNPHNPIGRCYPIETLRAILKFCNKHKLHFISDEIYASCVFDPGDSTATPFVSILSISTSDVIDPDLVHVMYGLSKDFASGGLRIGFLVTKNSALRQSCKAILRLHHPSEAAVTVAATLFEDAEFVSQFTKKSLEHLAATYRVITSTLDQEGVGYVQGANAGFFIYVDFSPYLPEGTSQSGQEKEFALAQKFLDAGVFMHPGEEHSKTPGWFRMVYSHDEDVLKEGLRRYRSYTCPPV</sequence>
<dbReference type="AlphaFoldDB" id="A0AAD4GNK5"/>
<dbReference type="InterPro" id="IPR015421">
    <property type="entry name" value="PyrdxlP-dep_Trfase_major"/>
</dbReference>
<dbReference type="GO" id="GO:0030170">
    <property type="term" value="F:pyridoxal phosphate binding"/>
    <property type="evidence" value="ECO:0007669"/>
    <property type="project" value="InterPro"/>
</dbReference>
<evidence type="ECO:0000259" key="2">
    <source>
        <dbReference type="Pfam" id="PF00155"/>
    </source>
</evidence>
<reference evidence="3" key="2">
    <citation type="submission" date="2020-02" db="EMBL/GenBank/DDBJ databases">
        <authorList>
            <person name="Gilchrist C.L.M."/>
            <person name="Chooi Y.-H."/>
        </authorList>
    </citation>
    <scope>NUCLEOTIDE SEQUENCE</scope>
    <source>
        <strain evidence="3">MST-FP2251</strain>
    </source>
</reference>
<comment type="caution">
    <text evidence="3">The sequence shown here is derived from an EMBL/GenBank/DDBJ whole genome shotgun (WGS) entry which is preliminary data.</text>
</comment>